<evidence type="ECO:0008006" key="6">
    <source>
        <dbReference type="Google" id="ProtNLM"/>
    </source>
</evidence>
<name>A0A7T4N286_9BURK</name>
<evidence type="ECO:0000313" key="4">
    <source>
        <dbReference type="EMBL" id="QQC63927.1"/>
    </source>
</evidence>
<reference evidence="4 5" key="1">
    <citation type="submission" date="2020-12" db="EMBL/GenBank/DDBJ databases">
        <title>FDA dAtabase for Regulatory Grade micrObial Sequences (FDA-ARGOS): Supporting development and validation of Infectious Disease Dx tests.</title>
        <authorList>
            <person name="Nelson B."/>
            <person name="Plummer A."/>
            <person name="Tallon L."/>
            <person name="Sadzewicz L."/>
            <person name="Zhao X."/>
            <person name="Boylan J."/>
            <person name="Ott S."/>
            <person name="Bowen H."/>
            <person name="Vavikolanu K."/>
            <person name="Mehta A."/>
            <person name="Aluvathingal J."/>
            <person name="Nadendla S."/>
            <person name="Myers T."/>
            <person name="Yan Y."/>
            <person name="Sichtig H."/>
        </authorList>
    </citation>
    <scope>NUCLEOTIDE SEQUENCE [LARGE SCALE GENOMIC DNA]</scope>
    <source>
        <strain evidence="4 5">FDAARGOS_1049</strain>
    </source>
</reference>
<feature type="coiled-coil region" evidence="1">
    <location>
        <begin position="44"/>
        <end position="71"/>
    </location>
</feature>
<feature type="chain" id="PRO_5033039686" description="Transporter" evidence="3">
    <location>
        <begin position="33"/>
        <end position="483"/>
    </location>
</feature>
<feature type="compositionally biased region" description="Low complexity" evidence="2">
    <location>
        <begin position="73"/>
        <end position="84"/>
    </location>
</feature>
<protein>
    <recommendedName>
        <fullName evidence="6">Transporter</fullName>
    </recommendedName>
</protein>
<evidence type="ECO:0000256" key="1">
    <source>
        <dbReference type="SAM" id="Coils"/>
    </source>
</evidence>
<organism evidence="4 5">
    <name type="scientific">Paraburkholderia ginsengisoli</name>
    <dbReference type="NCBI Taxonomy" id="311231"/>
    <lineage>
        <taxon>Bacteria</taxon>
        <taxon>Pseudomonadati</taxon>
        <taxon>Pseudomonadota</taxon>
        <taxon>Betaproteobacteria</taxon>
        <taxon>Burkholderiales</taxon>
        <taxon>Burkholderiaceae</taxon>
        <taxon>Paraburkholderia</taxon>
    </lineage>
</organism>
<accession>A0A7T4N286</accession>
<evidence type="ECO:0000256" key="3">
    <source>
        <dbReference type="SAM" id="SignalP"/>
    </source>
</evidence>
<keyword evidence="5" id="KW-1185">Reference proteome</keyword>
<feature type="signal peptide" evidence="3">
    <location>
        <begin position="1"/>
        <end position="32"/>
    </location>
</feature>
<gene>
    <name evidence="4" type="ORF">I6I06_16820</name>
</gene>
<sequence>MKNRSSIRVPRMALAAIPAAVMLLAFSHTAGAQALAGQSVEERLNTLMRVVDEQQRQIHSLERQVVHLEMAQRGRGMPGAGAPADSQAVADQPGADGLPVPLPPLAQVNMVTPAPGGGTGTATGVPVTPPPPDGGNATGNAGGLPAATDGSGGAVGQTQRAAEPVRTQAEQAVVQREHAPLFDHKLTMDFGISDTYYDRRQLQLSGFLALDAIFLGNINLGETKSHQLMADLDTRYGLTDRISVDVDVPYVYRRSNFIVGGAGGAASTLSDASVTSSALGDVNFGIYYQFLKETNSLPDIVGSLRFKAPTGTSPFGLKLVQLEPGNTNLVAPSKLPTGTGFWNITAGVSVLKTYDPVVLFGSVSYTYNLARSFADISSVEGQTQPATVKLGDIVQFGGGVALAFSDKDSASISFTMALEPESKTRAPGGSYEKVPGSETTAAAMNFGLNHVVNKHLTINGAVSIGLTPDAPNFVVGVRFPYTF</sequence>
<evidence type="ECO:0000256" key="2">
    <source>
        <dbReference type="SAM" id="MobiDB-lite"/>
    </source>
</evidence>
<dbReference type="Proteomes" id="UP000595610">
    <property type="component" value="Chromosome 1"/>
</dbReference>
<dbReference type="RefSeq" id="WP_042321962.1">
    <property type="nucleotide sequence ID" value="NZ_CP066075.1"/>
</dbReference>
<feature type="region of interest" description="Disordered" evidence="2">
    <location>
        <begin position="73"/>
        <end position="143"/>
    </location>
</feature>
<keyword evidence="1" id="KW-0175">Coiled coil</keyword>
<dbReference type="EMBL" id="CP066075">
    <property type="protein sequence ID" value="QQC63927.1"/>
    <property type="molecule type" value="Genomic_DNA"/>
</dbReference>
<keyword evidence="3" id="KW-0732">Signal</keyword>
<proteinExistence type="predicted"/>
<evidence type="ECO:0000313" key="5">
    <source>
        <dbReference type="Proteomes" id="UP000595610"/>
    </source>
</evidence>
<dbReference type="AlphaFoldDB" id="A0A7T4N286"/>
<dbReference type="KEGG" id="pgis:I6I06_16820"/>